<dbReference type="GO" id="GO:2001070">
    <property type="term" value="F:starch binding"/>
    <property type="evidence" value="ECO:0007669"/>
    <property type="project" value="InterPro"/>
</dbReference>
<dbReference type="PANTHER" id="PTHR31616:SF12">
    <property type="entry name" value="GLUCOAMYLASE"/>
    <property type="match status" value="1"/>
</dbReference>
<dbReference type="EC" id="3.2.1.3" evidence="9"/>
<evidence type="ECO:0000256" key="7">
    <source>
        <dbReference type="ARBA" id="ARBA00023295"/>
    </source>
</evidence>
<evidence type="ECO:0000313" key="14">
    <source>
        <dbReference type="Proteomes" id="UP000267145"/>
    </source>
</evidence>
<dbReference type="GO" id="GO:0004339">
    <property type="term" value="F:glucan 1,4-alpha-glucosidase activity"/>
    <property type="evidence" value="ECO:0007669"/>
    <property type="project" value="UniProtKB-EC"/>
</dbReference>
<keyword evidence="3" id="KW-0732">Signal</keyword>
<dbReference type="InterPro" id="IPR012341">
    <property type="entry name" value="6hp_glycosidase-like_sf"/>
</dbReference>
<gene>
    <name evidence="13" type="ORF">D7B24_007788</name>
</gene>
<dbReference type="InterPro" id="IPR000165">
    <property type="entry name" value="Glucoamylase"/>
</dbReference>
<evidence type="ECO:0000256" key="11">
    <source>
        <dbReference type="PIRSR" id="PIRSR001031-2"/>
    </source>
</evidence>
<evidence type="ECO:0000256" key="1">
    <source>
        <dbReference type="ARBA" id="ARBA00001863"/>
    </source>
</evidence>
<comment type="catalytic activity">
    <reaction evidence="1 9">
        <text>Hydrolysis of terminal (1-&gt;4)-linked alpha-D-glucose residues successively from non-reducing ends of the chains with release of beta-D-glucose.</text>
        <dbReference type="EC" id="3.2.1.3"/>
    </reaction>
</comment>
<evidence type="ECO:0000313" key="13">
    <source>
        <dbReference type="EMBL" id="RNJ56009.1"/>
    </source>
</evidence>
<evidence type="ECO:0000256" key="2">
    <source>
        <dbReference type="ARBA" id="ARBA00006188"/>
    </source>
</evidence>
<keyword evidence="4 9" id="KW-0378">Hydrolase</keyword>
<evidence type="ECO:0000256" key="5">
    <source>
        <dbReference type="ARBA" id="ARBA00023180"/>
    </source>
</evidence>
<dbReference type="FunFam" id="2.60.40.10:FF:000552">
    <property type="entry name" value="Related to glucoamylase"/>
    <property type="match status" value="1"/>
</dbReference>
<dbReference type="PROSITE" id="PS51166">
    <property type="entry name" value="CBM20"/>
    <property type="match status" value="1"/>
</dbReference>
<keyword evidence="7 9" id="KW-0326">Glycosidase</keyword>
<dbReference type="AlphaFoldDB" id="A0A3M9Y678"/>
<dbReference type="GO" id="GO:0000272">
    <property type="term" value="P:polysaccharide catabolic process"/>
    <property type="evidence" value="ECO:0007669"/>
    <property type="project" value="UniProtKB-KW"/>
</dbReference>
<evidence type="ECO:0000256" key="10">
    <source>
        <dbReference type="PIRSR" id="PIRSR001031-1"/>
    </source>
</evidence>
<dbReference type="PRINTS" id="PR00736">
    <property type="entry name" value="GLHYDRLASE15"/>
</dbReference>
<dbReference type="PANTHER" id="PTHR31616">
    <property type="entry name" value="TREHALASE"/>
    <property type="match status" value="1"/>
</dbReference>
<comment type="caution">
    <text evidence="13">The sequence shown here is derived from an EMBL/GenBank/DDBJ whole genome shotgun (WGS) entry which is preliminary data.</text>
</comment>
<dbReference type="Pfam" id="PF00686">
    <property type="entry name" value="CBM_20"/>
    <property type="match status" value="1"/>
</dbReference>
<reference evidence="13 14" key="1">
    <citation type="submission" date="2018-10" db="EMBL/GenBank/DDBJ databases">
        <title>Genome sequence of Verticillium nonalfalfae VnAa140.</title>
        <authorList>
            <person name="Stajich J.E."/>
            <person name="Kasson M.T."/>
        </authorList>
    </citation>
    <scope>NUCLEOTIDE SEQUENCE [LARGE SCALE GENOMIC DNA]</scope>
    <source>
        <strain evidence="13 14">VnAa140</strain>
    </source>
</reference>
<keyword evidence="8 9" id="KW-0624">Polysaccharide degradation</keyword>
<dbReference type="FunFam" id="1.50.10.10:FF:000018">
    <property type="entry name" value="Glucoamylase"/>
    <property type="match status" value="1"/>
</dbReference>
<comment type="similarity">
    <text evidence="2 9">Belongs to the glycosyl hydrolase 15 family.</text>
</comment>
<dbReference type="PROSITE" id="PS00820">
    <property type="entry name" value="GLUCOAMYLASE"/>
    <property type="match status" value="1"/>
</dbReference>
<evidence type="ECO:0000256" key="8">
    <source>
        <dbReference type="ARBA" id="ARBA00023326"/>
    </source>
</evidence>
<dbReference type="InterPro" id="IPR008928">
    <property type="entry name" value="6-hairpin_glycosidase_sf"/>
</dbReference>
<feature type="active site" description="Proton acceptor" evidence="10">
    <location>
        <position position="229"/>
    </location>
</feature>
<dbReference type="InterPro" id="IPR046966">
    <property type="entry name" value="Glucoamylase_active_site"/>
</dbReference>
<dbReference type="SUPFAM" id="SSF48208">
    <property type="entry name" value="Six-hairpin glycosidases"/>
    <property type="match status" value="1"/>
</dbReference>
<dbReference type="InterPro" id="IPR011613">
    <property type="entry name" value="GH15-like"/>
</dbReference>
<feature type="active site" description="Proton donor" evidence="10">
    <location>
        <position position="232"/>
    </location>
</feature>
<proteinExistence type="inferred from homology"/>
<dbReference type="EMBL" id="RBVV01000065">
    <property type="protein sequence ID" value="RNJ56009.1"/>
    <property type="molecule type" value="Genomic_DNA"/>
</dbReference>
<dbReference type="RefSeq" id="XP_028494167.1">
    <property type="nucleotide sequence ID" value="XM_028641892.1"/>
</dbReference>
<dbReference type="GeneID" id="39611477"/>
<evidence type="ECO:0000259" key="12">
    <source>
        <dbReference type="PROSITE" id="PS51166"/>
    </source>
</evidence>
<dbReference type="CDD" id="cd05811">
    <property type="entry name" value="CBM20_glucoamylase"/>
    <property type="match status" value="1"/>
</dbReference>
<evidence type="ECO:0000256" key="6">
    <source>
        <dbReference type="ARBA" id="ARBA00023277"/>
    </source>
</evidence>
<dbReference type="InterPro" id="IPR034836">
    <property type="entry name" value="CBM20_glucoamylase"/>
</dbReference>
<accession>A0A3M9Y678</accession>
<dbReference type="STRING" id="1051616.A0A3M9Y678"/>
<dbReference type="Gene3D" id="1.50.10.10">
    <property type="match status" value="1"/>
</dbReference>
<evidence type="ECO:0000256" key="4">
    <source>
        <dbReference type="ARBA" id="ARBA00022801"/>
    </source>
</evidence>
<dbReference type="PIRSF" id="PIRSF001031">
    <property type="entry name" value="Glu-a-glcsd_SBD"/>
    <property type="match status" value="1"/>
</dbReference>
<dbReference type="Gene3D" id="2.60.40.10">
    <property type="entry name" value="Immunoglobulins"/>
    <property type="match status" value="1"/>
</dbReference>
<keyword evidence="14" id="KW-1185">Reference proteome</keyword>
<dbReference type="InterPro" id="IPR013784">
    <property type="entry name" value="Carb-bd-like_fold"/>
</dbReference>
<sequence length="648" mass="70539">MSFFLGLTLEAFPANLTNSLAQPFMSYLSSALLLGSVAVQHILGNTAATPPTSDLESFIQRQYPIAYDGVLCNIGSEGCQAQGSSPGVVIASPSREDPPYFYTWTRDSGLVFKSLVDIFVDKFDPALQDKIQQYVASSARLQGVSNPSGELWNGEGLGEAKFNVDLTAFTRDWGRPQRDGPALRAIAIIGYAKWLVSNGHASTAEDVLWPVIQNDLAYVAQYWNQTGFDLWEEVYGSSFFTAASQHRALVEGASLARTLGFRCWSCEAIAPHILCFMQSFWSPSAKHILANIHHDSKRSGLDANSILGSIHTFDPFAGCDAATFQPCSDRALASHKAIVDSFRSLYSINDGISPSSAVAIGRYPEDVYYGGQAWYLTTLAAAEQLYDALLVWKLQGSITVTEVSLSFFQPHLPSITTGTYDNQTSAYATLTDAIFTYADGFVKTVANFTPVDGKLDEQFDRDTGEPLSARDLTWSYASFLTAIRRRAGLESPGWIKADATLAPATCSATSVFGVYASATATTFPPNLVPGTPPSETPPLKFPKPSTCLVRFQERVSTRVGQDIRVVGNLPGLGRWDPGHAVPLDASQYTVTDPSWRVTIPLPAGQVVEYKYVMLESDGSVVWEAGSNRVLTVPSECEGELERSDEWQS</sequence>
<dbReference type="InterPro" id="IPR002044">
    <property type="entry name" value="CBM20"/>
</dbReference>
<evidence type="ECO:0000256" key="3">
    <source>
        <dbReference type="ARBA" id="ARBA00022729"/>
    </source>
</evidence>
<keyword evidence="6 9" id="KW-0119">Carbohydrate metabolism</keyword>
<dbReference type="SMART" id="SM01065">
    <property type="entry name" value="CBM_2"/>
    <property type="match status" value="1"/>
</dbReference>
<feature type="domain" description="CBM20" evidence="12">
    <location>
        <begin position="541"/>
        <end position="648"/>
    </location>
</feature>
<dbReference type="Proteomes" id="UP000267145">
    <property type="component" value="Unassembled WGS sequence"/>
</dbReference>
<organism evidence="13 14">
    <name type="scientific">Verticillium nonalfalfae</name>
    <dbReference type="NCBI Taxonomy" id="1051616"/>
    <lineage>
        <taxon>Eukaryota</taxon>
        <taxon>Fungi</taxon>
        <taxon>Dikarya</taxon>
        <taxon>Ascomycota</taxon>
        <taxon>Pezizomycotina</taxon>
        <taxon>Sordariomycetes</taxon>
        <taxon>Hypocreomycetidae</taxon>
        <taxon>Glomerellales</taxon>
        <taxon>Plectosphaerellaceae</taxon>
        <taxon>Verticillium</taxon>
    </lineage>
</organism>
<dbReference type="SUPFAM" id="SSF49452">
    <property type="entry name" value="Starch-binding domain-like"/>
    <property type="match status" value="1"/>
</dbReference>
<dbReference type="InterPro" id="IPR008291">
    <property type="entry name" value="Glucoamylase_SBD"/>
</dbReference>
<feature type="binding site" evidence="11">
    <location>
        <position position="173"/>
    </location>
    <ligand>
        <name>substrate</name>
    </ligand>
</feature>
<keyword evidence="5" id="KW-0325">Glycoprotein</keyword>
<dbReference type="Pfam" id="PF00723">
    <property type="entry name" value="Glyco_hydro_15"/>
    <property type="match status" value="1"/>
</dbReference>
<evidence type="ECO:0000256" key="9">
    <source>
        <dbReference type="PIRNR" id="PIRNR001031"/>
    </source>
</evidence>
<name>A0A3M9Y678_9PEZI</name>
<dbReference type="InterPro" id="IPR013783">
    <property type="entry name" value="Ig-like_fold"/>
</dbReference>
<dbReference type="GO" id="GO:0000324">
    <property type="term" value="C:fungal-type vacuole"/>
    <property type="evidence" value="ECO:0007669"/>
    <property type="project" value="TreeGrafter"/>
</dbReference>
<protein>
    <recommendedName>
        <fullName evidence="9">Glucoamylase</fullName>
        <ecNumber evidence="9">3.2.1.3</ecNumber>
    </recommendedName>
    <alternativeName>
        <fullName evidence="9">1,4-alpha-D-glucan glucohydrolase</fullName>
    </alternativeName>
    <alternativeName>
        <fullName evidence="9">Glucan 1,4-alpha-glucosidase</fullName>
    </alternativeName>
</protein>